<feature type="region of interest" description="Disordered" evidence="1">
    <location>
        <begin position="140"/>
        <end position="320"/>
    </location>
</feature>
<evidence type="ECO:0000313" key="3">
    <source>
        <dbReference type="Proteomes" id="UP001521222"/>
    </source>
</evidence>
<feature type="compositionally biased region" description="Polar residues" evidence="1">
    <location>
        <begin position="246"/>
        <end position="273"/>
    </location>
</feature>
<name>A0ABR3QX73_9PLEO</name>
<dbReference type="EMBL" id="JAKIXB020000028">
    <property type="protein sequence ID" value="KAL1596761.1"/>
    <property type="molecule type" value="Genomic_DNA"/>
</dbReference>
<organism evidence="2 3">
    <name type="scientific">Nothophoma quercina</name>
    <dbReference type="NCBI Taxonomy" id="749835"/>
    <lineage>
        <taxon>Eukaryota</taxon>
        <taxon>Fungi</taxon>
        <taxon>Dikarya</taxon>
        <taxon>Ascomycota</taxon>
        <taxon>Pezizomycotina</taxon>
        <taxon>Dothideomycetes</taxon>
        <taxon>Pleosporomycetidae</taxon>
        <taxon>Pleosporales</taxon>
        <taxon>Pleosporineae</taxon>
        <taxon>Didymellaceae</taxon>
        <taxon>Nothophoma</taxon>
    </lineage>
</organism>
<sequence>MLSGTRNIYSQTFAAPRNILLNIALEEQSRQSKDTPGKDEMLLIQPQKRTRATLDHTTSHPASWQSDTVGIPANAQINPIDEPCRVRPIVREERSILSKTEIATLSLEQLQQLSTLVLDRIQIQKRYNNTPLRRIIARQASGEVDRRPPPDSDTFSETDTLANTEVLEPARESPETIQRRYNSTLLRRILTRQTSSERRTEAGSSAATSAKYEPESLEVRKRRFNNTPLRRIVSRQTSGEHHKDNTISNTRAATSAASPKSNVSTPVPRSNTPLRRILSRQASSQTVTKKDDDELSERADSVIDPDSPVRSRSTQPTTTVTIRSSSSIRAYETALWSKTTSPSIPTSKAHLNSESQIRAYEEALWAKSSTSYIAQERKKDEEQQKDRATTITVSELATEAKKPKRIVVDSKGSPLRRILQRQTSRDWRAPARVGVV</sequence>
<feature type="compositionally biased region" description="Polar residues" evidence="1">
    <location>
        <begin position="153"/>
        <end position="163"/>
    </location>
</feature>
<keyword evidence="3" id="KW-1185">Reference proteome</keyword>
<feature type="compositionally biased region" description="Basic and acidic residues" evidence="1">
    <location>
        <begin position="168"/>
        <end position="178"/>
    </location>
</feature>
<protein>
    <submittedName>
        <fullName evidence="2">Uncharacterized protein</fullName>
    </submittedName>
</protein>
<evidence type="ECO:0000313" key="2">
    <source>
        <dbReference type="EMBL" id="KAL1596761.1"/>
    </source>
</evidence>
<proteinExistence type="predicted"/>
<reference evidence="2 3" key="1">
    <citation type="submission" date="2024-02" db="EMBL/GenBank/DDBJ databases">
        <title>De novo assembly and annotation of 12 fungi associated with fruit tree decline syndrome in Ontario, Canada.</title>
        <authorList>
            <person name="Sulman M."/>
            <person name="Ellouze W."/>
            <person name="Ilyukhin E."/>
        </authorList>
    </citation>
    <scope>NUCLEOTIDE SEQUENCE [LARGE SCALE GENOMIC DNA]</scope>
    <source>
        <strain evidence="2 3">M97-236</strain>
    </source>
</reference>
<comment type="caution">
    <text evidence="2">The sequence shown here is derived from an EMBL/GenBank/DDBJ whole genome shotgun (WGS) entry which is preliminary data.</text>
</comment>
<feature type="compositionally biased region" description="Basic and acidic residues" evidence="1">
    <location>
        <begin position="288"/>
        <end position="301"/>
    </location>
</feature>
<dbReference type="Proteomes" id="UP001521222">
    <property type="component" value="Unassembled WGS sequence"/>
</dbReference>
<gene>
    <name evidence="2" type="ORF">SLS59_007793</name>
</gene>
<evidence type="ECO:0000256" key="1">
    <source>
        <dbReference type="SAM" id="MobiDB-lite"/>
    </source>
</evidence>
<accession>A0ABR3QX73</accession>